<keyword evidence="2" id="KW-0645">Protease</keyword>
<feature type="coiled-coil region" evidence="1">
    <location>
        <begin position="31"/>
        <end position="58"/>
    </location>
</feature>
<organism evidence="2 3">
    <name type="scientific">Arthrobacter phage SWEP2</name>
    <dbReference type="NCBI Taxonomy" id="2945958"/>
    <lineage>
        <taxon>Viruses</taxon>
        <taxon>Duplodnaviria</taxon>
        <taxon>Heunggongvirae</taxon>
        <taxon>Uroviricota</taxon>
        <taxon>Caudoviricetes</taxon>
        <taxon>Casidaviridae</taxon>
        <taxon>Swepdovirus</taxon>
        <taxon>Swepdovirus SWEP2</taxon>
    </lineage>
</organism>
<dbReference type="Pfam" id="PF23886">
    <property type="entry name" value="DUF7239"/>
    <property type="match status" value="1"/>
</dbReference>
<dbReference type="GO" id="GO:0008233">
    <property type="term" value="F:peptidase activity"/>
    <property type="evidence" value="ECO:0007669"/>
    <property type="project" value="UniProtKB-KW"/>
</dbReference>
<evidence type="ECO:0000313" key="3">
    <source>
        <dbReference type="Proteomes" id="UP001057418"/>
    </source>
</evidence>
<dbReference type="EMBL" id="ON528933">
    <property type="protein sequence ID" value="USL85099.1"/>
    <property type="molecule type" value="Genomic_DNA"/>
</dbReference>
<keyword evidence="2" id="KW-0378">Hydrolase</keyword>
<reference evidence="2" key="1">
    <citation type="submission" date="2022-05" db="EMBL/GenBank/DDBJ databases">
        <authorList>
            <person name="Ruan C."/>
        </authorList>
    </citation>
    <scope>NUCLEOTIDE SEQUENCE</scope>
</reference>
<sequence length="125" mass="14258">MPRTNNAPVLATVDERTARILRLPVWAQKEIQHLTWRAEQAERELAESRREIALGDTDTMVYPYDDDPLTLRPHADVAFRLGQTWRGDSVRARIMRDGRLNLNGDGQLVILPRSSNDVDVILGSR</sequence>
<evidence type="ECO:0000256" key="1">
    <source>
        <dbReference type="SAM" id="Coils"/>
    </source>
</evidence>
<proteinExistence type="predicted"/>
<dbReference type="GO" id="GO:0006508">
    <property type="term" value="P:proteolysis"/>
    <property type="evidence" value="ECO:0007669"/>
    <property type="project" value="UniProtKB-KW"/>
</dbReference>
<keyword evidence="1" id="KW-0175">Coiled coil</keyword>
<accession>A0A9E7MIR9</accession>
<dbReference type="Proteomes" id="UP001057418">
    <property type="component" value="Segment"/>
</dbReference>
<keyword evidence="3" id="KW-1185">Reference proteome</keyword>
<evidence type="ECO:0000313" key="2">
    <source>
        <dbReference type="EMBL" id="USL85099.1"/>
    </source>
</evidence>
<name>A0A9E7MIR9_9CAUD</name>
<protein>
    <submittedName>
        <fullName evidence="2">Capsid maturation protease</fullName>
    </submittedName>
</protein>
<dbReference type="InterPro" id="IPR055663">
    <property type="entry name" value="DUF7239"/>
</dbReference>